<dbReference type="Pfam" id="PF02618">
    <property type="entry name" value="YceG"/>
    <property type="match status" value="1"/>
</dbReference>
<keyword evidence="4 7" id="KW-0472">Membrane</keyword>
<dbReference type="Gene3D" id="3.30.160.60">
    <property type="entry name" value="Classic Zinc Finger"/>
    <property type="match status" value="1"/>
</dbReference>
<reference evidence="8 9" key="1">
    <citation type="submission" date="2021-04" db="EMBL/GenBank/DDBJ databases">
        <title>novel species isolated from subtropical streams in China.</title>
        <authorList>
            <person name="Lu H."/>
        </authorList>
    </citation>
    <scope>NUCLEOTIDE SEQUENCE [LARGE SCALE GENOMIC DNA]</scope>
    <source>
        <strain evidence="8 9">BYS107W</strain>
    </source>
</reference>
<evidence type="ECO:0000313" key="9">
    <source>
        <dbReference type="Proteomes" id="UP000680158"/>
    </source>
</evidence>
<organism evidence="8 9">
    <name type="scientific">Undibacterium baiyunense</name>
    <dbReference type="NCBI Taxonomy" id="2828731"/>
    <lineage>
        <taxon>Bacteria</taxon>
        <taxon>Pseudomonadati</taxon>
        <taxon>Pseudomonadota</taxon>
        <taxon>Betaproteobacteria</taxon>
        <taxon>Burkholderiales</taxon>
        <taxon>Oxalobacteraceae</taxon>
        <taxon>Undibacterium</taxon>
    </lineage>
</organism>
<accession>A0A941DAT3</accession>
<dbReference type="GO" id="GO:0071555">
    <property type="term" value="P:cell wall organization"/>
    <property type="evidence" value="ECO:0007669"/>
    <property type="project" value="UniProtKB-KW"/>
</dbReference>
<sequence length="331" mass="37127">MASLKKLLGFCILILLVSSAASVWWFINWMDAPIRHDKQIEFTIKSGSSIRSASRQLVDAGVPIHPYLFEILARVTGKAASLKAGSFELQLQETPQQLLQKIVEGKFSLTSLSIIEGWSFKQMRSAIDAHPAIRHDTVGLSDRDLLIKIGSKYTHPEGLFFPDTYLFVKNSSDVQVYQQAHQAMLTRLDEAWRKRAQNLPYKDAYQALVMASIIEKETGQASERGMIASVFVNRLRSGMLLQTDPTVIYGMGDRFQGNIRKRDLTTDTPYNTYTRAGLPPTPIALPGLDAIRAALNPEPSNAYYFVARGNGTSQFSENLNDHNRAVNKYQR</sequence>
<comment type="catalytic activity">
    <reaction evidence="7">
        <text>a peptidoglycan chain = a peptidoglycan chain with N-acetyl-1,6-anhydromuramyl-[peptide] at the reducing end + a peptidoglycan chain with N-acetylglucosamine at the non-reducing end.</text>
        <dbReference type="EC" id="4.2.2.29"/>
    </reaction>
</comment>
<dbReference type="HAMAP" id="MF_02065">
    <property type="entry name" value="MltG"/>
    <property type="match status" value="1"/>
</dbReference>
<evidence type="ECO:0000256" key="4">
    <source>
        <dbReference type="ARBA" id="ARBA00023136"/>
    </source>
</evidence>
<dbReference type="EC" id="4.2.2.29" evidence="7"/>
<evidence type="ECO:0000313" key="8">
    <source>
        <dbReference type="EMBL" id="MBR7745259.1"/>
    </source>
</evidence>
<gene>
    <name evidence="7 8" type="primary">mltG</name>
    <name evidence="8" type="ORF">KDM92_01585</name>
</gene>
<keyword evidence="3 7" id="KW-1133">Transmembrane helix</keyword>
<comment type="function">
    <text evidence="7">Functions as a peptidoglycan terminase that cleaves nascent peptidoglycan strands endolytically to terminate their elongation.</text>
</comment>
<dbReference type="EMBL" id="JAGSPM010000001">
    <property type="protein sequence ID" value="MBR7745259.1"/>
    <property type="molecule type" value="Genomic_DNA"/>
</dbReference>
<evidence type="ECO:0000256" key="5">
    <source>
        <dbReference type="ARBA" id="ARBA00023239"/>
    </source>
</evidence>
<dbReference type="PANTHER" id="PTHR30518">
    <property type="entry name" value="ENDOLYTIC MUREIN TRANSGLYCOSYLASE"/>
    <property type="match status" value="1"/>
</dbReference>
<dbReference type="CDD" id="cd08010">
    <property type="entry name" value="MltG_like"/>
    <property type="match status" value="1"/>
</dbReference>
<evidence type="ECO:0000256" key="1">
    <source>
        <dbReference type="ARBA" id="ARBA00022475"/>
    </source>
</evidence>
<dbReference type="Gene3D" id="3.30.1490.480">
    <property type="entry name" value="Endolytic murein transglycosylase"/>
    <property type="match status" value="1"/>
</dbReference>
<keyword evidence="1 7" id="KW-1003">Cell membrane</keyword>
<evidence type="ECO:0000256" key="3">
    <source>
        <dbReference type="ARBA" id="ARBA00022989"/>
    </source>
</evidence>
<keyword evidence="6 7" id="KW-0961">Cell wall biogenesis/degradation</keyword>
<keyword evidence="9" id="KW-1185">Reference proteome</keyword>
<dbReference type="GO" id="GO:0008932">
    <property type="term" value="F:lytic endotransglycosylase activity"/>
    <property type="evidence" value="ECO:0007669"/>
    <property type="project" value="UniProtKB-UniRule"/>
</dbReference>
<comment type="caution">
    <text evidence="8">The sequence shown here is derived from an EMBL/GenBank/DDBJ whole genome shotgun (WGS) entry which is preliminary data.</text>
</comment>
<comment type="similarity">
    <text evidence="7">Belongs to the transglycosylase MltG family.</text>
</comment>
<evidence type="ECO:0000256" key="6">
    <source>
        <dbReference type="ARBA" id="ARBA00023316"/>
    </source>
</evidence>
<feature type="site" description="Important for catalytic activity" evidence="7">
    <location>
        <position position="217"/>
    </location>
</feature>
<evidence type="ECO:0000256" key="7">
    <source>
        <dbReference type="HAMAP-Rule" id="MF_02065"/>
    </source>
</evidence>
<dbReference type="GO" id="GO:0009252">
    <property type="term" value="P:peptidoglycan biosynthetic process"/>
    <property type="evidence" value="ECO:0007669"/>
    <property type="project" value="UniProtKB-UniRule"/>
</dbReference>
<dbReference type="AlphaFoldDB" id="A0A941DAT3"/>
<dbReference type="GO" id="GO:0005886">
    <property type="term" value="C:plasma membrane"/>
    <property type="evidence" value="ECO:0007669"/>
    <property type="project" value="UniProtKB-UniRule"/>
</dbReference>
<dbReference type="InterPro" id="IPR003770">
    <property type="entry name" value="MLTG-like"/>
</dbReference>
<name>A0A941DAT3_9BURK</name>
<dbReference type="PANTHER" id="PTHR30518:SF2">
    <property type="entry name" value="ENDOLYTIC MUREIN TRANSGLYCOSYLASE"/>
    <property type="match status" value="1"/>
</dbReference>
<dbReference type="Proteomes" id="UP000680158">
    <property type="component" value="Unassembled WGS sequence"/>
</dbReference>
<protein>
    <recommendedName>
        <fullName evidence="7">Endolytic murein transglycosylase</fullName>
        <ecNumber evidence="7">4.2.2.29</ecNumber>
    </recommendedName>
    <alternativeName>
        <fullName evidence="7">Peptidoglycan lytic transglycosylase</fullName>
    </alternativeName>
    <alternativeName>
        <fullName evidence="7">Peptidoglycan polymerization terminase</fullName>
    </alternativeName>
</protein>
<evidence type="ECO:0000256" key="2">
    <source>
        <dbReference type="ARBA" id="ARBA00022692"/>
    </source>
</evidence>
<proteinExistence type="inferred from homology"/>
<dbReference type="RefSeq" id="WP_212682711.1">
    <property type="nucleotide sequence ID" value="NZ_JAGSPM010000001.1"/>
</dbReference>
<dbReference type="NCBIfam" id="TIGR00247">
    <property type="entry name" value="endolytic transglycosylase MltG"/>
    <property type="match status" value="1"/>
</dbReference>
<keyword evidence="5 7" id="KW-0456">Lyase</keyword>
<keyword evidence="7" id="KW-0997">Cell inner membrane</keyword>
<keyword evidence="2 7" id="KW-0812">Transmembrane</keyword>